<dbReference type="RefSeq" id="WP_220566149.1">
    <property type="nucleotide sequence ID" value="NZ_CP074135.1"/>
</dbReference>
<protein>
    <recommendedName>
        <fullName evidence="4">MarR family transcriptional regulator</fullName>
    </recommendedName>
</protein>
<dbReference type="EMBL" id="CP074135">
    <property type="protein sequence ID" value="QUX26393.1"/>
    <property type="molecule type" value="Genomic_DNA"/>
</dbReference>
<organism evidence="2 3">
    <name type="scientific">Nocardiopsis changdeensis</name>
    <dbReference type="NCBI Taxonomy" id="2831969"/>
    <lineage>
        <taxon>Bacteria</taxon>
        <taxon>Bacillati</taxon>
        <taxon>Actinomycetota</taxon>
        <taxon>Actinomycetes</taxon>
        <taxon>Streptosporangiales</taxon>
        <taxon>Nocardiopsidaceae</taxon>
        <taxon>Nocardiopsis</taxon>
    </lineage>
</organism>
<gene>
    <name evidence="2" type="ORF">KGD84_32360</name>
</gene>
<evidence type="ECO:0008006" key="4">
    <source>
        <dbReference type="Google" id="ProtNLM"/>
    </source>
</evidence>
<dbReference type="Proteomes" id="UP000676079">
    <property type="component" value="Plasmid unnamed3"/>
</dbReference>
<keyword evidence="2" id="KW-0614">Plasmid</keyword>
<proteinExistence type="predicted"/>
<evidence type="ECO:0000313" key="3">
    <source>
        <dbReference type="Proteomes" id="UP000676079"/>
    </source>
</evidence>
<evidence type="ECO:0000256" key="1">
    <source>
        <dbReference type="SAM" id="MobiDB-lite"/>
    </source>
</evidence>
<feature type="compositionally biased region" description="Polar residues" evidence="1">
    <location>
        <begin position="162"/>
        <end position="176"/>
    </location>
</feature>
<name>A0A975QC92_9ACTN</name>
<reference evidence="3" key="1">
    <citation type="submission" date="2021-05" db="EMBL/GenBank/DDBJ databases">
        <title>Direct Submission.</title>
        <authorList>
            <person name="Li K."/>
            <person name="Gao J."/>
        </authorList>
    </citation>
    <scope>NUCLEOTIDE SEQUENCE [LARGE SCALE GENOMIC DNA]</scope>
    <source>
        <strain evidence="3">Mg02</strain>
        <plasmid evidence="3">unnamed3</plasmid>
    </source>
</reference>
<evidence type="ECO:0000313" key="2">
    <source>
        <dbReference type="EMBL" id="QUX26393.1"/>
    </source>
</evidence>
<feature type="region of interest" description="Disordered" evidence="1">
    <location>
        <begin position="154"/>
        <end position="262"/>
    </location>
</feature>
<accession>A0A975QC92</accession>
<sequence>MHSEEAEFLGPNDDRWYRTQIPDWIALCPQVNHTAYRLYVIIRSLILEKQPKKVRLLSHEQLAFLLPGPNGKPSGVRTVKDALQVLTEVGLISNPDGERIITSSGKGTIRTRRRYQLHDWPTAELALKVWRNAFDKLDAFTEDWRETRTDVFAGEDVGRNSAPRTEQPCDTAQASAVPTPDGAGGDVSAGQFVGRNSAKAGRDSARRRRNSARHADVTSDDATSLKQFPEGSPSSSSGGTQDSREEEEEQPSARTTGVTPLDLVLAATDATEAEARELVEILRPEAKKSLGGFIRTLADRGDLSHRLWLLRRERVPQPRTGASEAAGPDAVCAEHREPLDCPVCVVLHPRMAQRLLDRFGPVRRPDLAARLAPADASS</sequence>
<keyword evidence="3" id="KW-1185">Reference proteome</keyword>
<geneLocation type="plasmid" evidence="2 3">
    <name>unnamed3</name>
</geneLocation>